<dbReference type="Pfam" id="PF12706">
    <property type="entry name" value="Lactamase_B_2"/>
    <property type="match status" value="1"/>
</dbReference>
<evidence type="ECO:0000259" key="1">
    <source>
        <dbReference type="Pfam" id="PF12706"/>
    </source>
</evidence>
<dbReference type="PANTHER" id="PTHR42663:SF6">
    <property type="entry name" value="HYDROLASE C777.06C-RELATED"/>
    <property type="match status" value="1"/>
</dbReference>
<gene>
    <name evidence="2" type="ORF">MESINF_1016</name>
</gene>
<dbReference type="RefSeq" id="WP_169698783.1">
    <property type="nucleotide sequence ID" value="NZ_LS974202.1"/>
</dbReference>
<dbReference type="Proteomes" id="UP000250796">
    <property type="component" value="Chromosome MESINF"/>
</dbReference>
<organism evidence="2 3">
    <name type="scientific">Mesotoga infera</name>
    <dbReference type="NCBI Taxonomy" id="1236046"/>
    <lineage>
        <taxon>Bacteria</taxon>
        <taxon>Thermotogati</taxon>
        <taxon>Thermotogota</taxon>
        <taxon>Thermotogae</taxon>
        <taxon>Kosmotogales</taxon>
        <taxon>Kosmotogaceae</taxon>
        <taxon>Mesotoga</taxon>
    </lineage>
</organism>
<dbReference type="Gene3D" id="3.60.15.10">
    <property type="entry name" value="Ribonuclease Z/Hydroxyacylglutathione hydrolase-like"/>
    <property type="match status" value="1"/>
</dbReference>
<dbReference type="InterPro" id="IPR001279">
    <property type="entry name" value="Metallo-B-lactamas"/>
</dbReference>
<name>A0A7Z7PNZ4_9BACT</name>
<keyword evidence="3" id="KW-1185">Reference proteome</keyword>
<dbReference type="EMBL" id="LS974202">
    <property type="protein sequence ID" value="SSC12465.1"/>
    <property type="molecule type" value="Genomic_DNA"/>
</dbReference>
<evidence type="ECO:0000313" key="2">
    <source>
        <dbReference type="EMBL" id="SSC12465.1"/>
    </source>
</evidence>
<protein>
    <recommendedName>
        <fullName evidence="1">Metallo-beta-lactamase domain-containing protein</fullName>
    </recommendedName>
</protein>
<dbReference type="InterPro" id="IPR036866">
    <property type="entry name" value="RibonucZ/Hydroxyglut_hydro"/>
</dbReference>
<sequence>MQILFLGTAAYEGFPNPFCEGDNCSAVRGGRCESFRLTSAVLLNNDLLIDFGPNIMAGTQKSNVSLFNVATLLVTHSHSDHLYLPNFGFRKIPYNRSYERLPVMTVLSNSTVLGRIAEATYYDPEKTVLLEASPFEKMKVNGYTVTPIPAVHKAAEGETPLIYIIERDGTSLFYATDTGPLDDECMERISKTLTKPVDMIALDATMGLLESNIFPYHHSFYQLIDTVRAMMEFNILNDGSRIYAHHFSHAANPPHEELEKLYASHGISVTFDGLRVEL</sequence>
<evidence type="ECO:0000313" key="3">
    <source>
        <dbReference type="Proteomes" id="UP000250796"/>
    </source>
</evidence>
<reference evidence="2 3" key="1">
    <citation type="submission" date="2017-01" db="EMBL/GenBank/DDBJ databases">
        <authorList>
            <person name="Erauso G."/>
        </authorList>
    </citation>
    <scope>NUCLEOTIDE SEQUENCE [LARGE SCALE GENOMIC DNA]</scope>
    <source>
        <strain evidence="2">MESINF1</strain>
    </source>
</reference>
<dbReference type="KEGG" id="minf:MESINF_1016"/>
<accession>A0A7Z7PNZ4</accession>
<feature type="domain" description="Metallo-beta-lactamase" evidence="1">
    <location>
        <begin position="47"/>
        <end position="229"/>
    </location>
</feature>
<dbReference type="PANTHER" id="PTHR42663">
    <property type="entry name" value="HYDROLASE C777.06C-RELATED-RELATED"/>
    <property type="match status" value="1"/>
</dbReference>
<proteinExistence type="predicted"/>
<dbReference type="AlphaFoldDB" id="A0A7Z7PNZ4"/>
<dbReference type="SUPFAM" id="SSF56281">
    <property type="entry name" value="Metallo-hydrolase/oxidoreductase"/>
    <property type="match status" value="1"/>
</dbReference>